<dbReference type="RefSeq" id="WP_381351183.1">
    <property type="nucleotide sequence ID" value="NZ_JBHMCY010000212.1"/>
</dbReference>
<organism evidence="2 3">
    <name type="scientific">Streptomyces cinereospinus</name>
    <dbReference type="NCBI Taxonomy" id="285561"/>
    <lineage>
        <taxon>Bacteria</taxon>
        <taxon>Bacillati</taxon>
        <taxon>Actinomycetota</taxon>
        <taxon>Actinomycetes</taxon>
        <taxon>Kitasatosporales</taxon>
        <taxon>Streptomycetaceae</taxon>
        <taxon>Streptomyces</taxon>
    </lineage>
</organism>
<feature type="region of interest" description="Disordered" evidence="1">
    <location>
        <begin position="110"/>
        <end position="157"/>
    </location>
</feature>
<name>A0ABV5NC35_9ACTN</name>
<sequence length="157" mass="16382">MRSTARGTAAAPQAEEIVARGEELRPWLRAHQALAEHRRGIPPAGIERLDEGGVRGPAAPARSGGSSRRTTGTARRTDGGRAAQGTWPSVTGSAHASHGCLAVFCGDTASSTPERLIRPPARPERTSATHTPEPPRCEPTADRPAAGDSRGTEEPDA</sequence>
<feature type="compositionally biased region" description="Low complexity" evidence="1">
    <location>
        <begin position="56"/>
        <end position="86"/>
    </location>
</feature>
<comment type="caution">
    <text evidence="2">The sequence shown here is derived from an EMBL/GenBank/DDBJ whole genome shotgun (WGS) entry which is preliminary data.</text>
</comment>
<keyword evidence="3" id="KW-1185">Reference proteome</keyword>
<dbReference type="Proteomes" id="UP001589709">
    <property type="component" value="Unassembled WGS sequence"/>
</dbReference>
<proteinExistence type="predicted"/>
<reference evidence="2 3" key="1">
    <citation type="submission" date="2024-09" db="EMBL/GenBank/DDBJ databases">
        <authorList>
            <person name="Sun Q."/>
            <person name="Mori K."/>
        </authorList>
    </citation>
    <scope>NUCLEOTIDE SEQUENCE [LARGE SCALE GENOMIC DNA]</scope>
    <source>
        <strain evidence="2 3">JCM 6917</strain>
    </source>
</reference>
<evidence type="ECO:0000313" key="2">
    <source>
        <dbReference type="EMBL" id="MFB9467853.1"/>
    </source>
</evidence>
<dbReference type="InterPro" id="IPR037069">
    <property type="entry name" value="AcylCoA_DH/ox_N_sf"/>
</dbReference>
<feature type="compositionally biased region" description="Basic and acidic residues" evidence="1">
    <location>
        <begin position="115"/>
        <end position="141"/>
    </location>
</feature>
<protein>
    <submittedName>
        <fullName evidence="2">Uncharacterized protein</fullName>
    </submittedName>
</protein>
<accession>A0ABV5NC35</accession>
<feature type="region of interest" description="Disordered" evidence="1">
    <location>
        <begin position="36"/>
        <end position="95"/>
    </location>
</feature>
<dbReference type="Gene3D" id="1.10.540.10">
    <property type="entry name" value="Acyl-CoA dehydrogenase/oxidase, N-terminal domain"/>
    <property type="match status" value="1"/>
</dbReference>
<gene>
    <name evidence="2" type="ORF">ACFF45_35560</name>
</gene>
<evidence type="ECO:0000256" key="1">
    <source>
        <dbReference type="SAM" id="MobiDB-lite"/>
    </source>
</evidence>
<dbReference type="EMBL" id="JBHMCY010000212">
    <property type="protein sequence ID" value="MFB9467853.1"/>
    <property type="molecule type" value="Genomic_DNA"/>
</dbReference>
<evidence type="ECO:0000313" key="3">
    <source>
        <dbReference type="Proteomes" id="UP001589709"/>
    </source>
</evidence>